<reference evidence="2 3" key="1">
    <citation type="submission" date="2013-07" db="EMBL/GenBank/DDBJ databases">
        <title>Draft genome sequence of Pseudoalteromonas luteoviolacea 2ta16.</title>
        <authorList>
            <person name="Allen E.E."/>
            <person name="Azam F."/>
            <person name="Podell S."/>
        </authorList>
    </citation>
    <scope>NUCLEOTIDE SEQUENCE [LARGE SCALE GENOMIC DNA]</scope>
    <source>
        <strain evidence="2 3">2ta16</strain>
    </source>
</reference>
<sequence length="121" mass="13935">MKLLKFICVTLATFSGLAESLEFNLEPSLPAVKEILVDQTSREQFTQQINKRYKAKVYRCGVIYPPLTPDEVLKQQYDNQTLRDIVTFSQVFKVNTYTPMRQLAKKPVAPAIFNGHYFVSQ</sequence>
<dbReference type="Proteomes" id="UP000017820">
    <property type="component" value="Unassembled WGS sequence"/>
</dbReference>
<dbReference type="EMBL" id="AUSV01000049">
    <property type="protein sequence ID" value="ESP92584.1"/>
    <property type="molecule type" value="Genomic_DNA"/>
</dbReference>
<dbReference type="RefSeq" id="WP_023400000.1">
    <property type="nucleotide sequence ID" value="NZ_AUSV01000049.1"/>
</dbReference>
<keyword evidence="1" id="KW-0732">Signal</keyword>
<dbReference type="PATRIC" id="fig|1353533.3.peg.3120"/>
<proteinExistence type="predicted"/>
<comment type="caution">
    <text evidence="2">The sequence shown here is derived from an EMBL/GenBank/DDBJ whole genome shotgun (WGS) entry which is preliminary data.</text>
</comment>
<evidence type="ECO:0000256" key="1">
    <source>
        <dbReference type="SAM" id="SignalP"/>
    </source>
</evidence>
<feature type="chain" id="PRO_5004718131" evidence="1">
    <location>
        <begin position="19"/>
        <end position="121"/>
    </location>
</feature>
<evidence type="ECO:0000313" key="2">
    <source>
        <dbReference type="EMBL" id="ESP92584.1"/>
    </source>
</evidence>
<feature type="signal peptide" evidence="1">
    <location>
        <begin position="1"/>
        <end position="18"/>
    </location>
</feature>
<protein>
    <submittedName>
        <fullName evidence="2">Uncharacterized protein</fullName>
    </submittedName>
</protein>
<evidence type="ECO:0000313" key="3">
    <source>
        <dbReference type="Proteomes" id="UP000017820"/>
    </source>
</evidence>
<gene>
    <name evidence="2" type="ORF">PL2TA16_04177</name>
</gene>
<dbReference type="AlphaFoldDB" id="V4HXA7"/>
<accession>V4HXA7</accession>
<organism evidence="2 3">
    <name type="scientific">Pseudoalteromonas luteoviolacea (strain 2ta16)</name>
    <dbReference type="NCBI Taxonomy" id="1353533"/>
    <lineage>
        <taxon>Bacteria</taxon>
        <taxon>Pseudomonadati</taxon>
        <taxon>Pseudomonadota</taxon>
        <taxon>Gammaproteobacteria</taxon>
        <taxon>Alteromonadales</taxon>
        <taxon>Pseudoalteromonadaceae</taxon>
        <taxon>Pseudoalteromonas</taxon>
    </lineage>
</organism>
<name>V4HXA7_PSEL2</name>